<feature type="region of interest" description="Disordered" evidence="1">
    <location>
        <begin position="1"/>
        <end position="37"/>
    </location>
</feature>
<dbReference type="Proteomes" id="UP000694257">
    <property type="component" value="Chromosome"/>
</dbReference>
<protein>
    <submittedName>
        <fullName evidence="3">Trypsin-like serine protease</fullName>
        <ecNumber evidence="3">3.4.21.-</ecNumber>
    </submittedName>
</protein>
<dbReference type="EC" id="3.4.21.-" evidence="3"/>
<keyword evidence="4" id="KW-1185">Reference proteome</keyword>
<dbReference type="Pfam" id="PF00089">
    <property type="entry name" value="Trypsin"/>
    <property type="match status" value="1"/>
</dbReference>
<name>A0ABX8S1W7_NOCIO</name>
<organism evidence="3 4">
    <name type="scientific">Nocardia iowensis</name>
    <dbReference type="NCBI Taxonomy" id="204891"/>
    <lineage>
        <taxon>Bacteria</taxon>
        <taxon>Bacillati</taxon>
        <taxon>Actinomycetota</taxon>
        <taxon>Actinomycetes</taxon>
        <taxon>Mycobacteriales</taxon>
        <taxon>Nocardiaceae</taxon>
        <taxon>Nocardia</taxon>
    </lineage>
</organism>
<evidence type="ECO:0000259" key="2">
    <source>
        <dbReference type="Pfam" id="PF00089"/>
    </source>
</evidence>
<sequence>MAAASALGRDPRRSAGGDPRGGPKHFLNTPSTDQFDSGAPLLVDVELVGRTSWGKDAARPNFPGVHTKLSAVMF</sequence>
<keyword evidence="3" id="KW-0378">Hydrolase</keyword>
<dbReference type="RefSeq" id="WP_218478928.1">
    <property type="nucleotide sequence ID" value="NZ_BAABJN010000003.1"/>
</dbReference>
<evidence type="ECO:0000313" key="3">
    <source>
        <dbReference type="EMBL" id="QXN95788.1"/>
    </source>
</evidence>
<accession>A0ABX8S1W7</accession>
<evidence type="ECO:0000313" key="4">
    <source>
        <dbReference type="Proteomes" id="UP000694257"/>
    </source>
</evidence>
<evidence type="ECO:0000256" key="1">
    <source>
        <dbReference type="SAM" id="MobiDB-lite"/>
    </source>
</evidence>
<feature type="domain" description="Peptidase S1" evidence="2">
    <location>
        <begin position="30"/>
        <end position="71"/>
    </location>
</feature>
<gene>
    <name evidence="3" type="ORF">KV110_26800</name>
</gene>
<dbReference type="EMBL" id="CP078145">
    <property type="protein sequence ID" value="QXN95788.1"/>
    <property type="molecule type" value="Genomic_DNA"/>
</dbReference>
<proteinExistence type="predicted"/>
<dbReference type="InterPro" id="IPR001254">
    <property type="entry name" value="Trypsin_dom"/>
</dbReference>
<dbReference type="GO" id="GO:0016787">
    <property type="term" value="F:hydrolase activity"/>
    <property type="evidence" value="ECO:0007669"/>
    <property type="project" value="UniProtKB-KW"/>
</dbReference>
<reference evidence="3 4" key="1">
    <citation type="submission" date="2021-07" db="EMBL/GenBank/DDBJ databases">
        <title>Whole Genome Sequence of Nocardia Iowensis.</title>
        <authorList>
            <person name="Lamm A."/>
            <person name="Collins-Fairclough A.M."/>
            <person name="Bunk B."/>
            <person name="Sproer C."/>
        </authorList>
    </citation>
    <scope>NUCLEOTIDE SEQUENCE [LARGE SCALE GENOMIC DNA]</scope>
    <source>
        <strain evidence="3 4">NRRL 5646</strain>
    </source>
</reference>